<evidence type="ECO:0000313" key="5">
    <source>
        <dbReference type="EMBL" id="AUO19257.1"/>
    </source>
</evidence>
<evidence type="ECO:0000256" key="3">
    <source>
        <dbReference type="ARBA" id="ARBA00022801"/>
    </source>
</evidence>
<dbReference type="EMBL" id="CP020991">
    <property type="protein sequence ID" value="AUO19257.1"/>
    <property type="molecule type" value="Genomic_DNA"/>
</dbReference>
<evidence type="ECO:0000313" key="6">
    <source>
        <dbReference type="Proteomes" id="UP000235589"/>
    </source>
</evidence>
<keyword evidence="6" id="KW-1185">Reference proteome</keyword>
<accession>A0A2K9P1Y4</accession>
<keyword evidence="4" id="KW-0720">Serine protease</keyword>
<gene>
    <name evidence="5" type="ORF">B9O19_01092</name>
</gene>
<dbReference type="AlphaFoldDB" id="A0A2K9P1Y4"/>
<dbReference type="SUPFAM" id="SSF52317">
    <property type="entry name" value="Class I glutamine amidotransferase-like"/>
    <property type="match status" value="1"/>
</dbReference>
<dbReference type="GeneID" id="98062502"/>
<dbReference type="InterPro" id="IPR005320">
    <property type="entry name" value="Peptidase_S51"/>
</dbReference>
<keyword evidence="2" id="KW-0645">Protease</keyword>
<protein>
    <submittedName>
        <fullName evidence="5">Peptidase S51 dipeptidase E</fullName>
        <ecNumber evidence="5">3.4.21.-</ecNumber>
    </submittedName>
</protein>
<reference evidence="5 6" key="1">
    <citation type="submission" date="2017-04" db="EMBL/GenBank/DDBJ databases">
        <title>Monoglobus pectinilyticus 14 draft genome.</title>
        <authorList>
            <person name="Kim C."/>
            <person name="Rosendale D.I."/>
            <person name="Kelly W.J."/>
            <person name="Tannock G.W."/>
            <person name="Patchett M.L."/>
            <person name="Jordens J.Z."/>
        </authorList>
    </citation>
    <scope>NUCLEOTIDE SEQUENCE [LARGE SCALE GENOMIC DNA]</scope>
    <source>
        <strain evidence="5 6">14</strain>
    </source>
</reference>
<dbReference type="PANTHER" id="PTHR20842">
    <property type="entry name" value="PROTEASE S51 ALPHA-ASPARTYL DIPEPTIDASE"/>
    <property type="match status" value="1"/>
</dbReference>
<dbReference type="KEGG" id="mpec:B9O19_01092"/>
<evidence type="ECO:0000256" key="1">
    <source>
        <dbReference type="ARBA" id="ARBA00006534"/>
    </source>
</evidence>
<dbReference type="GO" id="GO:0008236">
    <property type="term" value="F:serine-type peptidase activity"/>
    <property type="evidence" value="ECO:0007669"/>
    <property type="project" value="UniProtKB-KW"/>
</dbReference>
<comment type="similarity">
    <text evidence="1">Belongs to the peptidase S51 family.</text>
</comment>
<evidence type="ECO:0000256" key="2">
    <source>
        <dbReference type="ARBA" id="ARBA00022670"/>
    </source>
</evidence>
<evidence type="ECO:0000256" key="4">
    <source>
        <dbReference type="ARBA" id="ARBA00022825"/>
    </source>
</evidence>
<dbReference type="RefSeq" id="WP_245863031.1">
    <property type="nucleotide sequence ID" value="NZ_CP020991.1"/>
</dbReference>
<name>A0A2K9P1Y4_9FIRM</name>
<dbReference type="Gene3D" id="3.40.50.880">
    <property type="match status" value="1"/>
</dbReference>
<sequence>MTYIPTASKAEKLGFFVKIGKWTLRRLGLTVDELDTSFASYETAKSKLEKNDIIYVAGGNMFYLLQELKRTGTDKLLADEINKGKLYIGESAGAILTAPDIGYSAEMDNVGKAPDLKDYSGLNVVDFYVVPHYKNWEMGKAAQIIIDKYSESLDLKVINDKQAIFIDNDKVKILDK</sequence>
<dbReference type="EC" id="3.4.21.-" evidence="5"/>
<organism evidence="5 6">
    <name type="scientific">Monoglobus pectinilyticus</name>
    <dbReference type="NCBI Taxonomy" id="1981510"/>
    <lineage>
        <taxon>Bacteria</taxon>
        <taxon>Bacillati</taxon>
        <taxon>Bacillota</taxon>
        <taxon>Clostridia</taxon>
        <taxon>Monoglobales</taxon>
        <taxon>Monoglobaceae</taxon>
        <taxon>Monoglobus</taxon>
    </lineage>
</organism>
<dbReference type="InterPro" id="IPR029062">
    <property type="entry name" value="Class_I_gatase-like"/>
</dbReference>
<dbReference type="GO" id="GO:0006508">
    <property type="term" value="P:proteolysis"/>
    <property type="evidence" value="ECO:0007669"/>
    <property type="project" value="UniProtKB-KW"/>
</dbReference>
<proteinExistence type="inferred from homology"/>
<dbReference type="Pfam" id="PF03575">
    <property type="entry name" value="Peptidase_S51"/>
    <property type="match status" value="1"/>
</dbReference>
<keyword evidence="3 5" id="KW-0378">Hydrolase</keyword>
<dbReference type="Proteomes" id="UP000235589">
    <property type="component" value="Chromosome"/>
</dbReference>
<dbReference type="PANTHER" id="PTHR20842:SF0">
    <property type="entry name" value="ALPHA-ASPARTYL DIPEPTIDASE"/>
    <property type="match status" value="1"/>
</dbReference>